<dbReference type="AlphaFoldDB" id="A0A1E4T7D8"/>
<name>A0A1E4T7D8_9ASCO</name>
<gene>
    <name evidence="10" type="ORF">CANARDRAFT_186772</name>
</gene>
<evidence type="ECO:0000256" key="5">
    <source>
        <dbReference type="ARBA" id="ARBA00022840"/>
    </source>
</evidence>
<dbReference type="GO" id="GO:0016787">
    <property type="term" value="F:hydrolase activity"/>
    <property type="evidence" value="ECO:0007669"/>
    <property type="project" value="UniProtKB-KW"/>
</dbReference>
<dbReference type="PROSITE" id="PS51195">
    <property type="entry name" value="Q_MOTIF"/>
    <property type="match status" value="1"/>
</dbReference>
<dbReference type="CDD" id="cd18787">
    <property type="entry name" value="SF2_C_DEAD"/>
    <property type="match status" value="1"/>
</dbReference>
<evidence type="ECO:0000256" key="6">
    <source>
        <dbReference type="PROSITE-ProRule" id="PRU00552"/>
    </source>
</evidence>
<evidence type="ECO:0000259" key="7">
    <source>
        <dbReference type="PROSITE" id="PS51192"/>
    </source>
</evidence>
<dbReference type="GO" id="GO:0003676">
    <property type="term" value="F:nucleic acid binding"/>
    <property type="evidence" value="ECO:0007669"/>
    <property type="project" value="InterPro"/>
</dbReference>
<dbReference type="InterPro" id="IPR001650">
    <property type="entry name" value="Helicase_C-like"/>
</dbReference>
<evidence type="ECO:0000256" key="2">
    <source>
        <dbReference type="ARBA" id="ARBA00022741"/>
    </source>
</evidence>
<evidence type="ECO:0000256" key="3">
    <source>
        <dbReference type="ARBA" id="ARBA00022801"/>
    </source>
</evidence>
<dbReference type="InterPro" id="IPR011545">
    <property type="entry name" value="DEAD/DEAH_box_helicase_dom"/>
</dbReference>
<feature type="domain" description="Helicase ATP-binding" evidence="7">
    <location>
        <begin position="70"/>
        <end position="258"/>
    </location>
</feature>
<evidence type="ECO:0000259" key="8">
    <source>
        <dbReference type="PROSITE" id="PS51194"/>
    </source>
</evidence>
<dbReference type="EMBL" id="KV453847">
    <property type="protein sequence ID" value="ODV87663.1"/>
    <property type="molecule type" value="Genomic_DNA"/>
</dbReference>
<dbReference type="InterPro" id="IPR014001">
    <property type="entry name" value="Helicase_ATP-bd"/>
</dbReference>
<dbReference type="CDD" id="cd17945">
    <property type="entry name" value="DEADc_DDX23"/>
    <property type="match status" value="1"/>
</dbReference>
<dbReference type="InterPro" id="IPR027417">
    <property type="entry name" value="P-loop_NTPase"/>
</dbReference>
<dbReference type="GO" id="GO:0005524">
    <property type="term" value="F:ATP binding"/>
    <property type="evidence" value="ECO:0007669"/>
    <property type="project" value="UniProtKB-KW"/>
</dbReference>
<dbReference type="Pfam" id="PF00271">
    <property type="entry name" value="Helicase_C"/>
    <property type="match status" value="1"/>
</dbReference>
<keyword evidence="11" id="KW-1185">Reference proteome</keyword>
<dbReference type="OrthoDB" id="196131at2759"/>
<keyword evidence="3" id="KW-0378">Hydrolase</keyword>
<dbReference type="Gene3D" id="3.40.50.300">
    <property type="entry name" value="P-loop containing nucleotide triphosphate hydrolases"/>
    <property type="match status" value="2"/>
</dbReference>
<dbReference type="Pfam" id="PF00270">
    <property type="entry name" value="DEAD"/>
    <property type="match status" value="1"/>
</dbReference>
<proteinExistence type="predicted"/>
<evidence type="ECO:0000256" key="4">
    <source>
        <dbReference type="ARBA" id="ARBA00022806"/>
    </source>
</evidence>
<dbReference type="InterPro" id="IPR014014">
    <property type="entry name" value="RNA_helicase_DEAD_Q_motif"/>
</dbReference>
<keyword evidence="4" id="KW-0347">Helicase</keyword>
<organism evidence="10 11">
    <name type="scientific">[Candida] arabinofermentans NRRL YB-2248</name>
    <dbReference type="NCBI Taxonomy" id="983967"/>
    <lineage>
        <taxon>Eukaryota</taxon>
        <taxon>Fungi</taxon>
        <taxon>Dikarya</taxon>
        <taxon>Ascomycota</taxon>
        <taxon>Saccharomycotina</taxon>
        <taxon>Pichiomycetes</taxon>
        <taxon>Pichiales</taxon>
        <taxon>Pichiaceae</taxon>
        <taxon>Ogataea</taxon>
        <taxon>Ogataea/Candida clade</taxon>
    </lineage>
</organism>
<dbReference type="PROSITE" id="PS51194">
    <property type="entry name" value="HELICASE_CTER"/>
    <property type="match status" value="1"/>
</dbReference>
<feature type="non-terminal residue" evidence="10">
    <location>
        <position position="445"/>
    </location>
</feature>
<keyword evidence="2" id="KW-0547">Nucleotide-binding</keyword>
<dbReference type="Proteomes" id="UP000094801">
    <property type="component" value="Unassembled WGS sequence"/>
</dbReference>
<dbReference type="PROSITE" id="PS51192">
    <property type="entry name" value="HELICASE_ATP_BIND_1"/>
    <property type="match status" value="1"/>
</dbReference>
<protein>
    <recommendedName>
        <fullName evidence="1">RNA helicase</fullName>
        <ecNumber evidence="1">3.6.4.13</ecNumber>
    </recommendedName>
</protein>
<evidence type="ECO:0000313" key="11">
    <source>
        <dbReference type="Proteomes" id="UP000094801"/>
    </source>
</evidence>
<sequence length="445" mass="50330">NELHWSQKPLDKMTDRDWRIMREDYDITSKGGKVTNPLRYWSESDISPEILEMLDYLGYREPTPIQRAAIPMGLTGRDIIGIAETGSGKTLAFLIPILNYITKLPPLGNFEGPYVLIMVPTRELALQIEKEFQKFNNLRFNVASLIGGHSYDDNVRKLEKGVEVVIATPGRLVDCIEKEIISLDKCFFLAMDEADRMIDMGFETQVNLVLDNLPSGDTNPYYFGNDKTPKRTTMMFTATMPPAIEKLTSKFLVNPGFVMVGEVGSAVDTVHQDAIQTSEDDEKKLKVLESILANRRFRPPIIIFVNYKASCDLIADTLYEQGFNPVTLHGSKTQEQREAALQQMKTGKSDVLIATDVAGRGIDIPDVSLVINYQMSRNIEDYTHRIGRTGRAGKSGTAITFWNPKDDKDVLYDLKQMISKSPVSRCPEDLRRNEFAQRRAFRPVD</sequence>
<dbReference type="SMART" id="SM00487">
    <property type="entry name" value="DEXDc"/>
    <property type="match status" value="1"/>
</dbReference>
<evidence type="ECO:0000259" key="9">
    <source>
        <dbReference type="PROSITE" id="PS51195"/>
    </source>
</evidence>
<dbReference type="GO" id="GO:0003724">
    <property type="term" value="F:RNA helicase activity"/>
    <property type="evidence" value="ECO:0007669"/>
    <property type="project" value="UniProtKB-EC"/>
</dbReference>
<reference evidence="11" key="1">
    <citation type="submission" date="2016-04" db="EMBL/GenBank/DDBJ databases">
        <title>Comparative genomics of biotechnologically important yeasts.</title>
        <authorList>
            <consortium name="DOE Joint Genome Institute"/>
            <person name="Riley R."/>
            <person name="Haridas S."/>
            <person name="Wolfe K.H."/>
            <person name="Lopes M.R."/>
            <person name="Hittinger C.T."/>
            <person name="Goker M."/>
            <person name="Salamov A."/>
            <person name="Wisecaver J."/>
            <person name="Long T.M."/>
            <person name="Aerts A.L."/>
            <person name="Barry K."/>
            <person name="Choi C."/>
            <person name="Clum A."/>
            <person name="Coughlan A.Y."/>
            <person name="Deshpande S."/>
            <person name="Douglass A.P."/>
            <person name="Hanson S.J."/>
            <person name="Klenk H.-P."/>
            <person name="Labutti K."/>
            <person name="Lapidus A."/>
            <person name="Lindquist E."/>
            <person name="Lipzen A."/>
            <person name="Meier-Kolthoff J.P."/>
            <person name="Ohm R.A."/>
            <person name="Otillar R.P."/>
            <person name="Pangilinan J."/>
            <person name="Peng Y."/>
            <person name="Rokas A."/>
            <person name="Rosa C.A."/>
            <person name="Scheuner C."/>
            <person name="Sibirny A.A."/>
            <person name="Slot J.C."/>
            <person name="Stielow J.B."/>
            <person name="Sun H."/>
            <person name="Kurtzman C.P."/>
            <person name="Blackwell M."/>
            <person name="Grigoriev I.V."/>
            <person name="Jeffries T.W."/>
        </authorList>
    </citation>
    <scope>NUCLEOTIDE SEQUENCE [LARGE SCALE GENOMIC DNA]</scope>
    <source>
        <strain evidence="11">NRRL YB-2248</strain>
    </source>
</reference>
<feature type="short sequence motif" description="Q motif" evidence="6">
    <location>
        <begin position="39"/>
        <end position="67"/>
    </location>
</feature>
<feature type="domain" description="DEAD-box RNA helicase Q" evidence="9">
    <location>
        <begin position="39"/>
        <end position="67"/>
    </location>
</feature>
<evidence type="ECO:0000256" key="1">
    <source>
        <dbReference type="ARBA" id="ARBA00012552"/>
    </source>
</evidence>
<feature type="non-terminal residue" evidence="10">
    <location>
        <position position="1"/>
    </location>
</feature>
<dbReference type="SUPFAM" id="SSF52540">
    <property type="entry name" value="P-loop containing nucleoside triphosphate hydrolases"/>
    <property type="match status" value="1"/>
</dbReference>
<dbReference type="EC" id="3.6.4.13" evidence="1"/>
<accession>A0A1E4T7D8</accession>
<keyword evidence="5" id="KW-0067">ATP-binding</keyword>
<dbReference type="PANTHER" id="PTHR47958">
    <property type="entry name" value="ATP-DEPENDENT RNA HELICASE DBP3"/>
    <property type="match status" value="1"/>
</dbReference>
<evidence type="ECO:0000313" key="10">
    <source>
        <dbReference type="EMBL" id="ODV87663.1"/>
    </source>
</evidence>
<dbReference type="SMART" id="SM00490">
    <property type="entry name" value="HELICc"/>
    <property type="match status" value="1"/>
</dbReference>
<feature type="domain" description="Helicase C-terminal" evidence="8">
    <location>
        <begin position="280"/>
        <end position="434"/>
    </location>
</feature>
<dbReference type="STRING" id="983967.A0A1E4T7D8"/>